<evidence type="ECO:0000256" key="1">
    <source>
        <dbReference type="SAM" id="MobiDB-lite"/>
    </source>
</evidence>
<accession>A0A1N7RJ17</accession>
<name>A0A1N7RJ17_9BURK</name>
<dbReference type="AlphaFoldDB" id="A0A1N7RJ17"/>
<feature type="region of interest" description="Disordered" evidence="1">
    <location>
        <begin position="1"/>
        <end position="22"/>
    </location>
</feature>
<evidence type="ECO:0000313" key="2">
    <source>
        <dbReference type="EMBL" id="SIT35110.1"/>
    </source>
</evidence>
<dbReference type="EMBL" id="CYGY02000002">
    <property type="protein sequence ID" value="SIT35110.1"/>
    <property type="molecule type" value="Genomic_DNA"/>
</dbReference>
<comment type="caution">
    <text evidence="2">The sequence shown here is derived from an EMBL/GenBank/DDBJ whole genome shotgun (WGS) entry which is preliminary data.</text>
</comment>
<feature type="compositionally biased region" description="Polar residues" evidence="1">
    <location>
        <begin position="1"/>
        <end position="12"/>
    </location>
</feature>
<keyword evidence="3" id="KW-1185">Reference proteome</keyword>
<proteinExistence type="predicted"/>
<organism evidence="2 3">
    <name type="scientific">Paraburkholderia piptadeniae</name>
    <dbReference type="NCBI Taxonomy" id="1701573"/>
    <lineage>
        <taxon>Bacteria</taxon>
        <taxon>Pseudomonadati</taxon>
        <taxon>Pseudomonadota</taxon>
        <taxon>Betaproteobacteria</taxon>
        <taxon>Burkholderiales</taxon>
        <taxon>Burkholderiaceae</taxon>
        <taxon>Paraburkholderia</taxon>
    </lineage>
</organism>
<gene>
    <name evidence="2" type="ORF">BN2476_20030</name>
</gene>
<evidence type="ECO:0000313" key="3">
    <source>
        <dbReference type="Proteomes" id="UP000195569"/>
    </source>
</evidence>
<protein>
    <submittedName>
        <fullName evidence="2">Uncharacterized protein</fullName>
    </submittedName>
</protein>
<dbReference type="Proteomes" id="UP000195569">
    <property type="component" value="Unassembled WGS sequence"/>
</dbReference>
<reference evidence="2" key="1">
    <citation type="submission" date="2016-12" db="EMBL/GenBank/DDBJ databases">
        <authorList>
            <person name="Moulin L."/>
        </authorList>
    </citation>
    <scope>NUCLEOTIDE SEQUENCE [LARGE SCALE GENOMIC DNA]</scope>
    <source>
        <strain evidence="2">STM 7183</strain>
    </source>
</reference>
<sequence>MVLFSQHSSSRVTPPDPNAMHSPLSTRLTRAFNAARPARRHVVRALRHHSARTRALAAQLRDARPVDSVRVWFRSFFSALRMQDASRRLSLRTLLRNPSSVRMLGVSPRAAKQVGLAGAAKPASSPHGTSRRPRRVSATSEGWFAFAH</sequence>
<feature type="region of interest" description="Disordered" evidence="1">
    <location>
        <begin position="113"/>
        <end position="137"/>
    </location>
</feature>